<keyword evidence="4" id="KW-0564">Palmitate</keyword>
<comment type="subcellular location">
    <subcellularLocation>
        <location evidence="4">Cell membrane</location>
        <topology evidence="4">Lipid-anchor</topology>
    </subcellularLocation>
</comment>
<keyword evidence="2 4" id="KW-0456">Lyase</keyword>
<comment type="function">
    <text evidence="4">Lytic transglycosylase with a strong preference for naked glycan strands that lack stem peptides.</text>
</comment>
<dbReference type="eggNOG" id="COG0797">
    <property type="taxonomic scope" value="Bacteria"/>
</dbReference>
<dbReference type="SUPFAM" id="SSF50685">
    <property type="entry name" value="Barwin-like endoglucanases"/>
    <property type="match status" value="1"/>
</dbReference>
<evidence type="ECO:0000313" key="7">
    <source>
        <dbReference type="EMBL" id="EPR39224.1"/>
    </source>
</evidence>
<dbReference type="GO" id="GO:0008932">
    <property type="term" value="F:lytic endotransglycosylase activity"/>
    <property type="evidence" value="ECO:0007669"/>
    <property type="project" value="UniProtKB-UniRule"/>
</dbReference>
<evidence type="ECO:0000256" key="3">
    <source>
        <dbReference type="ARBA" id="ARBA00023316"/>
    </source>
</evidence>
<dbReference type="GO" id="GO:0071555">
    <property type="term" value="P:cell wall organization"/>
    <property type="evidence" value="ECO:0007669"/>
    <property type="project" value="UniProtKB-KW"/>
</dbReference>
<dbReference type="GO" id="GO:0042834">
    <property type="term" value="F:peptidoglycan binding"/>
    <property type="evidence" value="ECO:0007669"/>
    <property type="project" value="InterPro"/>
</dbReference>
<organism evidence="7 8">
    <name type="scientific">Desulfococcus multivorans DSM 2059</name>
    <dbReference type="NCBI Taxonomy" id="1121405"/>
    <lineage>
        <taxon>Bacteria</taxon>
        <taxon>Pseudomonadati</taxon>
        <taxon>Thermodesulfobacteriota</taxon>
        <taxon>Desulfobacteria</taxon>
        <taxon>Desulfobacterales</taxon>
        <taxon>Desulfococcaceae</taxon>
        <taxon>Desulfococcus</taxon>
    </lineage>
</organism>
<dbReference type="InterPro" id="IPR036680">
    <property type="entry name" value="SPOR-like_sf"/>
</dbReference>
<gene>
    <name evidence="4" type="primary">rlpA</name>
    <name evidence="7" type="ORF">dsmv_2728</name>
</gene>
<evidence type="ECO:0000256" key="2">
    <source>
        <dbReference type="ARBA" id="ARBA00023239"/>
    </source>
</evidence>
<dbReference type="NCBIfam" id="TIGR00413">
    <property type="entry name" value="rlpA"/>
    <property type="match status" value="1"/>
</dbReference>
<dbReference type="OrthoDB" id="9779128at2"/>
<dbReference type="Gene3D" id="3.30.70.1070">
    <property type="entry name" value="Sporulation related repeat"/>
    <property type="match status" value="1"/>
</dbReference>
<keyword evidence="8" id="KW-1185">Reference proteome</keyword>
<dbReference type="PANTHER" id="PTHR34183">
    <property type="entry name" value="ENDOLYTIC PEPTIDOGLYCAN TRANSGLYCOSYLASE RLPA"/>
    <property type="match status" value="1"/>
</dbReference>
<evidence type="ECO:0000256" key="1">
    <source>
        <dbReference type="ARBA" id="ARBA00022729"/>
    </source>
</evidence>
<evidence type="ECO:0000259" key="6">
    <source>
        <dbReference type="PROSITE" id="PS51724"/>
    </source>
</evidence>
<comment type="caution">
    <text evidence="7">The sequence shown here is derived from an EMBL/GenBank/DDBJ whole genome shotgun (WGS) entry which is preliminary data.</text>
</comment>
<accession>S7UYA5</accession>
<dbReference type="SUPFAM" id="SSF110997">
    <property type="entry name" value="Sporulation related repeat"/>
    <property type="match status" value="1"/>
</dbReference>
<dbReference type="Gene3D" id="2.40.40.10">
    <property type="entry name" value="RlpA-like domain"/>
    <property type="match status" value="1"/>
</dbReference>
<dbReference type="InterPro" id="IPR009009">
    <property type="entry name" value="RlpA-like_DPBB"/>
</dbReference>
<dbReference type="PANTHER" id="PTHR34183:SF1">
    <property type="entry name" value="ENDOLYTIC PEPTIDOGLYCAN TRANSGLYCOSYLASE RLPA"/>
    <property type="match status" value="1"/>
</dbReference>
<dbReference type="HAMAP" id="MF_02071">
    <property type="entry name" value="RlpA"/>
    <property type="match status" value="1"/>
</dbReference>
<dbReference type="STRING" id="897.B2D07_17630"/>
<dbReference type="InterPro" id="IPR036908">
    <property type="entry name" value="RlpA-like_sf"/>
</dbReference>
<reference evidence="7 8" key="1">
    <citation type="journal article" date="2013" name="Genome Announc.">
        <title>Draft genome sequences for three mercury-methylating, sulfate-reducing bacteria.</title>
        <authorList>
            <person name="Brown S.D."/>
            <person name="Hurt R.A.Jr."/>
            <person name="Gilmour C.C."/>
            <person name="Elias D.A."/>
        </authorList>
    </citation>
    <scope>NUCLEOTIDE SEQUENCE [LARGE SCALE GENOMIC DNA]</scope>
    <source>
        <strain evidence="7 8">DSM 2059</strain>
    </source>
</reference>
<evidence type="ECO:0000256" key="4">
    <source>
        <dbReference type="HAMAP-Rule" id="MF_02071"/>
    </source>
</evidence>
<dbReference type="Proteomes" id="UP000014977">
    <property type="component" value="Unassembled WGS sequence"/>
</dbReference>
<dbReference type="PROSITE" id="PS51257">
    <property type="entry name" value="PROKAR_LIPOPROTEIN"/>
    <property type="match status" value="1"/>
</dbReference>
<proteinExistence type="inferred from homology"/>
<keyword evidence="4" id="KW-1003">Cell membrane</keyword>
<dbReference type="Pfam" id="PF03330">
    <property type="entry name" value="DPBB_1"/>
    <property type="match status" value="1"/>
</dbReference>
<feature type="domain" description="SPOR" evidence="6">
    <location>
        <begin position="186"/>
        <end position="267"/>
    </location>
</feature>
<evidence type="ECO:0000313" key="8">
    <source>
        <dbReference type="Proteomes" id="UP000014977"/>
    </source>
</evidence>
<dbReference type="EMBL" id="ATHJ01000091">
    <property type="protein sequence ID" value="EPR39224.1"/>
    <property type="molecule type" value="Genomic_DNA"/>
</dbReference>
<dbReference type="Pfam" id="PF05036">
    <property type="entry name" value="SPOR"/>
    <property type="match status" value="1"/>
</dbReference>
<dbReference type="GO" id="GO:0000270">
    <property type="term" value="P:peptidoglycan metabolic process"/>
    <property type="evidence" value="ECO:0007669"/>
    <property type="project" value="UniProtKB-UniRule"/>
</dbReference>
<dbReference type="GO" id="GO:0005886">
    <property type="term" value="C:plasma membrane"/>
    <property type="evidence" value="ECO:0007669"/>
    <property type="project" value="UniProtKB-SubCell"/>
</dbReference>
<evidence type="ECO:0000256" key="5">
    <source>
        <dbReference type="RuleBase" id="RU003495"/>
    </source>
</evidence>
<protein>
    <recommendedName>
        <fullName evidence="4">Probable endolytic peptidoglycan transglycosylase RlpA</fullName>
        <ecNumber evidence="4">4.2.2.-</ecNumber>
    </recommendedName>
</protein>
<dbReference type="CDD" id="cd22268">
    <property type="entry name" value="DPBB_RlpA-like"/>
    <property type="match status" value="1"/>
</dbReference>
<dbReference type="EC" id="4.2.2.-" evidence="4"/>
<name>S7UYA5_DESML</name>
<dbReference type="RefSeq" id="WP_020877485.1">
    <property type="nucleotide sequence ID" value="NZ_ATHJ01000091.1"/>
</dbReference>
<keyword evidence="3 4" id="KW-0961">Cell wall biogenesis/degradation</keyword>
<comment type="similarity">
    <text evidence="4 5">Belongs to the RlpA family.</text>
</comment>
<dbReference type="InterPro" id="IPR007730">
    <property type="entry name" value="SPOR-like_dom"/>
</dbReference>
<sequence length="267" mass="29008">MRMPARRTLHPWCILIGLFLTGALAGCGAPGKTTARKGIDAAPAFKRIPPTQRPYQINGIWYHPLPTAHGYRKTGIASWYGKDFHGRKTSNGETYNMYGISAAHKTLPMGTHVEVRNIENGRTLRLTINDRGPFVAGRIIDLSYGAARRLDILGPGTAKVEVTAVATAAPRHRPHGQAAEILSSGDLNRGNFAIQVGAFGNRETALKLANALTGKYRSAEVLPSYSPGKRHPLYRVVVGKCTSLETAESYENALRCEGFPDAFTIAQ</sequence>
<dbReference type="PATRIC" id="fig|1121405.3.peg.2395"/>
<dbReference type="InterPro" id="IPR034718">
    <property type="entry name" value="RlpA"/>
</dbReference>
<keyword evidence="1" id="KW-0732">Signal</keyword>
<dbReference type="AlphaFoldDB" id="S7UYA5"/>
<keyword evidence="4 7" id="KW-0449">Lipoprotein</keyword>
<keyword evidence="4" id="KW-0472">Membrane</keyword>
<dbReference type="PROSITE" id="PS51724">
    <property type="entry name" value="SPOR"/>
    <property type="match status" value="1"/>
</dbReference>
<dbReference type="InterPro" id="IPR012997">
    <property type="entry name" value="RplA"/>
</dbReference>